<evidence type="ECO:0000313" key="3">
    <source>
        <dbReference type="Proteomes" id="UP000816034"/>
    </source>
</evidence>
<reference evidence="2 3" key="1">
    <citation type="journal article" date="2018" name="BMC Genomics">
        <title>The genome of Naegleria lovaniensis, the basis for a comparative approach to unravel pathogenicity factors of the human pathogenic amoeba N. fowleri.</title>
        <authorList>
            <person name="Liechti N."/>
            <person name="Schurch N."/>
            <person name="Bruggmann R."/>
            <person name="Wittwer M."/>
        </authorList>
    </citation>
    <scope>NUCLEOTIDE SEQUENCE [LARGE SCALE GENOMIC DNA]</scope>
    <source>
        <strain evidence="2 3">ATCC 30569</strain>
    </source>
</reference>
<name>A0AA88KL12_NAELO</name>
<comment type="caution">
    <text evidence="2">The sequence shown here is derived from an EMBL/GenBank/DDBJ whole genome shotgun (WGS) entry which is preliminary data.</text>
</comment>
<accession>A0AA88KL12</accession>
<feature type="region of interest" description="Disordered" evidence="1">
    <location>
        <begin position="1"/>
        <end position="88"/>
    </location>
</feature>
<dbReference type="GeneID" id="68096927"/>
<dbReference type="AlphaFoldDB" id="A0AA88KL12"/>
<feature type="compositionally biased region" description="Polar residues" evidence="1">
    <location>
        <begin position="30"/>
        <end position="51"/>
    </location>
</feature>
<evidence type="ECO:0000256" key="1">
    <source>
        <dbReference type="SAM" id="MobiDB-lite"/>
    </source>
</evidence>
<dbReference type="EMBL" id="PYSW02000021">
    <property type="protein sequence ID" value="KAG2383135.1"/>
    <property type="molecule type" value="Genomic_DNA"/>
</dbReference>
<organism evidence="2 3">
    <name type="scientific">Naegleria lovaniensis</name>
    <name type="common">Amoeba</name>
    <dbReference type="NCBI Taxonomy" id="51637"/>
    <lineage>
        <taxon>Eukaryota</taxon>
        <taxon>Discoba</taxon>
        <taxon>Heterolobosea</taxon>
        <taxon>Tetramitia</taxon>
        <taxon>Eutetramitia</taxon>
        <taxon>Vahlkampfiidae</taxon>
        <taxon>Naegleria</taxon>
    </lineage>
</organism>
<feature type="compositionally biased region" description="Basic residues" evidence="1">
    <location>
        <begin position="19"/>
        <end position="29"/>
    </location>
</feature>
<feature type="compositionally biased region" description="Polar residues" evidence="1">
    <location>
        <begin position="1"/>
        <end position="18"/>
    </location>
</feature>
<dbReference type="Proteomes" id="UP000816034">
    <property type="component" value="Unassembled WGS sequence"/>
</dbReference>
<sequence length="854" mass="96795">MTQQPFRSDVPSSSTTTPIRHRSKRKTPKTHPSSLQFIESSLNETTTQQQAFKHPSPSLKIEHHDHGGEIINPFTQQGATSTSSSPNTSLSLSALKINTTPNSLKFQDHEALPSPPSACLSDTVFNVFGNANNPTSNINDDNITMTSVANIYHDFGNTYWDGASNFTSINDSFNMPLALSAEDEQMLDPGRTNDDPIMVLSQILSEQESIDASMHTTLTQELSENLILLSQQSFKQDRVSTCTTFAQAPQHNEEPTSPIIRMVNPFEYYNHQMYTDDDIQEPLARSRSNSNSGKFNRPNKKQKTYTLTRLKELPIDIKYVILSFLPYLPLKFYLNLAFNHAHREVFSQQLIRNSFARSTISCSFIPYLNVELVFTTEPFDPFINSFSNNGENSQQEIVPLSQNSNVSTSLNTQNHSITRSDMEVLCMLYAPIFNHVHHLKISTVLTTTSTTSNNLPSSNMQNELQMFMQVLHFYKRRYKLVKSCLDYPNSPFVKPYISSIPQHAFSSENTVAICSRLKSIYLNFDFPNTMNNDDTANDSSTQETFLYEPNPTFDTMVSNINLNQSFISVNKAISHLHRFPNLRNFQTCLYFPENIQNSLMDLSPLCYIQRIHLCNISSKMLERLFYHSDNKIKALILTGLSYSPLELLMNAKTPIMKNTKFSEFLESNCIPSLKSLEISEPQTENQRPRSECTLNGLLRNSSITKLSLVFFLHLGATAARNLSNSNITSLTVANSFSNATRFSAFMDGLAQNTVIKRLHISTHFSSRLAFENFLINNTVCEKFIAEYDDRNRLLVLSIECLKQLKTNQALKVLKLLNFTFDTEDEVVEEVLANSIPQIDVAICRKSFASSFSQQ</sequence>
<keyword evidence="3" id="KW-1185">Reference proteome</keyword>
<gene>
    <name evidence="2" type="ORF">C9374_004472</name>
</gene>
<evidence type="ECO:0000313" key="2">
    <source>
        <dbReference type="EMBL" id="KAG2383135.1"/>
    </source>
</evidence>
<protein>
    <recommendedName>
        <fullName evidence="4">F-box domain-containing protein</fullName>
    </recommendedName>
</protein>
<dbReference type="RefSeq" id="XP_044548814.1">
    <property type="nucleotide sequence ID" value="XM_044694115.1"/>
</dbReference>
<evidence type="ECO:0008006" key="4">
    <source>
        <dbReference type="Google" id="ProtNLM"/>
    </source>
</evidence>
<proteinExistence type="predicted"/>